<feature type="region of interest" description="Disordered" evidence="1">
    <location>
        <begin position="64"/>
        <end position="120"/>
    </location>
</feature>
<dbReference type="Proteomes" id="UP001190700">
    <property type="component" value="Unassembled WGS sequence"/>
</dbReference>
<dbReference type="EMBL" id="LGRX02000468">
    <property type="protein sequence ID" value="KAK3288460.1"/>
    <property type="molecule type" value="Genomic_DNA"/>
</dbReference>
<gene>
    <name evidence="2" type="ORF">CYMTET_4060</name>
</gene>
<name>A0AAE0H1X8_9CHLO</name>
<sequence>METVVDTTAKFYKKVGQRLQLGPTVTTPWQNATAVHARVIRKTFLAAGRVLKAAEALVADWDKEDEMDVVSEEEEEDEERDSLPKRKRPTRRESVSPEPATKQNASPATSRRRAKASGRVRRAYRAALRVAKGVKEFPHAFGDELD</sequence>
<organism evidence="2 3">
    <name type="scientific">Cymbomonas tetramitiformis</name>
    <dbReference type="NCBI Taxonomy" id="36881"/>
    <lineage>
        <taxon>Eukaryota</taxon>
        <taxon>Viridiplantae</taxon>
        <taxon>Chlorophyta</taxon>
        <taxon>Pyramimonadophyceae</taxon>
        <taxon>Pyramimonadales</taxon>
        <taxon>Pyramimonadaceae</taxon>
        <taxon>Cymbomonas</taxon>
    </lineage>
</organism>
<proteinExistence type="predicted"/>
<dbReference type="AlphaFoldDB" id="A0AAE0H1X8"/>
<feature type="compositionally biased region" description="Acidic residues" evidence="1">
    <location>
        <begin position="64"/>
        <end position="80"/>
    </location>
</feature>
<evidence type="ECO:0000256" key="1">
    <source>
        <dbReference type="SAM" id="MobiDB-lite"/>
    </source>
</evidence>
<evidence type="ECO:0000313" key="2">
    <source>
        <dbReference type="EMBL" id="KAK3288460.1"/>
    </source>
</evidence>
<feature type="compositionally biased region" description="Basic residues" evidence="1">
    <location>
        <begin position="110"/>
        <end position="120"/>
    </location>
</feature>
<evidence type="ECO:0000313" key="3">
    <source>
        <dbReference type="Proteomes" id="UP001190700"/>
    </source>
</evidence>
<accession>A0AAE0H1X8</accession>
<keyword evidence="3" id="KW-1185">Reference proteome</keyword>
<reference evidence="2 3" key="1">
    <citation type="journal article" date="2015" name="Genome Biol. Evol.">
        <title>Comparative Genomics of a Bacterivorous Green Alga Reveals Evolutionary Causalities and Consequences of Phago-Mixotrophic Mode of Nutrition.</title>
        <authorList>
            <person name="Burns J.A."/>
            <person name="Paasch A."/>
            <person name="Narechania A."/>
            <person name="Kim E."/>
        </authorList>
    </citation>
    <scope>NUCLEOTIDE SEQUENCE [LARGE SCALE GENOMIC DNA]</scope>
    <source>
        <strain evidence="2 3">PLY_AMNH</strain>
    </source>
</reference>
<comment type="caution">
    <text evidence="2">The sequence shown here is derived from an EMBL/GenBank/DDBJ whole genome shotgun (WGS) entry which is preliminary data.</text>
</comment>
<protein>
    <submittedName>
        <fullName evidence="2">Uncharacterized protein</fullName>
    </submittedName>
</protein>